<proteinExistence type="predicted"/>
<evidence type="ECO:0000313" key="1">
    <source>
        <dbReference type="EMBL" id="KTC68103.1"/>
    </source>
</evidence>
<gene>
    <name evidence="1" type="ORF">Lbir_2705</name>
    <name evidence="2" type="ORF">NCTC12437_00957</name>
</gene>
<accession>A0A378I7J2</accession>
<evidence type="ECO:0000313" key="4">
    <source>
        <dbReference type="Proteomes" id="UP000255066"/>
    </source>
</evidence>
<evidence type="ECO:0000313" key="3">
    <source>
        <dbReference type="Proteomes" id="UP000054735"/>
    </source>
</evidence>
<protein>
    <submittedName>
        <fullName evidence="2">Uncharacterized protein</fullName>
    </submittedName>
</protein>
<dbReference type="Proteomes" id="UP000054735">
    <property type="component" value="Unassembled WGS sequence"/>
</dbReference>
<dbReference type="EMBL" id="UGNW01000001">
    <property type="protein sequence ID" value="STX31187.1"/>
    <property type="molecule type" value="Genomic_DNA"/>
</dbReference>
<reference evidence="1 3" key="1">
    <citation type="submission" date="2015-11" db="EMBL/GenBank/DDBJ databases">
        <title>Genomic analysis of 38 Legionella species identifies large and diverse effector repertoires.</title>
        <authorList>
            <person name="Burstein D."/>
            <person name="Amaro F."/>
            <person name="Zusman T."/>
            <person name="Lifshitz Z."/>
            <person name="Cohen O."/>
            <person name="Gilbert J.A."/>
            <person name="Pupko T."/>
            <person name="Shuman H.A."/>
            <person name="Segal G."/>
        </authorList>
    </citation>
    <scope>NUCLEOTIDE SEQUENCE [LARGE SCALE GENOMIC DNA]</scope>
    <source>
        <strain evidence="1 3">CDC#1407-AL-14</strain>
    </source>
</reference>
<dbReference type="EMBL" id="LNXT01000048">
    <property type="protein sequence ID" value="KTC68103.1"/>
    <property type="molecule type" value="Genomic_DNA"/>
</dbReference>
<dbReference type="STRING" id="28083.Lbir_2705"/>
<evidence type="ECO:0000313" key="2">
    <source>
        <dbReference type="EMBL" id="STX31187.1"/>
    </source>
</evidence>
<dbReference type="RefSeq" id="WP_058524695.1">
    <property type="nucleotide sequence ID" value="NZ_CAAAHV010000004.1"/>
</dbReference>
<reference evidence="2 4" key="2">
    <citation type="submission" date="2018-06" db="EMBL/GenBank/DDBJ databases">
        <authorList>
            <consortium name="Pathogen Informatics"/>
            <person name="Doyle S."/>
        </authorList>
    </citation>
    <scope>NUCLEOTIDE SEQUENCE [LARGE SCALE GENOMIC DNA]</scope>
    <source>
        <strain evidence="2 4">NCTC12437</strain>
    </source>
</reference>
<organism evidence="2 4">
    <name type="scientific">Legionella birminghamensis</name>
    <dbReference type="NCBI Taxonomy" id="28083"/>
    <lineage>
        <taxon>Bacteria</taxon>
        <taxon>Pseudomonadati</taxon>
        <taxon>Pseudomonadota</taxon>
        <taxon>Gammaproteobacteria</taxon>
        <taxon>Legionellales</taxon>
        <taxon>Legionellaceae</taxon>
        <taxon>Legionella</taxon>
    </lineage>
</organism>
<dbReference type="AlphaFoldDB" id="A0A378I7J2"/>
<keyword evidence="3" id="KW-1185">Reference proteome</keyword>
<dbReference type="OrthoDB" id="5644731at2"/>
<dbReference type="Proteomes" id="UP000255066">
    <property type="component" value="Unassembled WGS sequence"/>
</dbReference>
<sequence>MSSTNLQLGASDVEASLHDLFGSAPPSEYFEASDQIAIEFFSEENVKAYIYKPSGYGTPKKYWVEENDDQIIITTTVSAHHSVANKGSFRFNFKPEELAEILNHVKALYPGKTIHLISPRVESGFREDHIVIEYSCHANCLKTCIIDSKSSPNGRGHAELARIYTEKQHFFNSTDCGYHVIRTIPLLWDMIRNHRPINQNTLRQYISSSDFEHSIALQKLKKLHEIYSFRAANGDKKHTTFLFFRGGFLPSIKQASVEKILENIDKGETDIFNGMSETEKKAAKDSVLGETVREYLKNSTAKSQENPFFNPH</sequence>
<name>A0A378I7J2_9GAMM</name>